<keyword evidence="2" id="KW-1185">Reference proteome</keyword>
<sequence length="62" mass="7149">MSQKLRNSQHLYLEGIRDGKVREAATQYTGDKFIQHAADIKDGVEGFVEFYQPFVQRVGIFD</sequence>
<dbReference type="RefSeq" id="WP_126518953.1">
    <property type="nucleotide sequence ID" value="NZ_RXNU01000002.1"/>
</dbReference>
<dbReference type="OrthoDB" id="9812089at2"/>
<evidence type="ECO:0000313" key="2">
    <source>
        <dbReference type="Proteomes" id="UP000267448"/>
    </source>
</evidence>
<proteinExistence type="predicted"/>
<dbReference type="AlphaFoldDB" id="A0A3S0RZE1"/>
<protein>
    <submittedName>
        <fullName evidence="1">Uncharacterized protein</fullName>
    </submittedName>
</protein>
<evidence type="ECO:0000313" key="1">
    <source>
        <dbReference type="EMBL" id="RTR39949.1"/>
    </source>
</evidence>
<organism evidence="1 2">
    <name type="scientific">Shewanella canadensis</name>
    <dbReference type="NCBI Taxonomy" id="271096"/>
    <lineage>
        <taxon>Bacteria</taxon>
        <taxon>Pseudomonadati</taxon>
        <taxon>Pseudomonadota</taxon>
        <taxon>Gammaproteobacteria</taxon>
        <taxon>Alteromonadales</taxon>
        <taxon>Shewanellaceae</taxon>
        <taxon>Shewanella</taxon>
    </lineage>
</organism>
<gene>
    <name evidence="1" type="ORF">EKG38_04130</name>
</gene>
<accession>A0A3S0RZE1</accession>
<name>A0A3S0RZE1_9GAMM</name>
<comment type="caution">
    <text evidence="1">The sequence shown here is derived from an EMBL/GenBank/DDBJ whole genome shotgun (WGS) entry which is preliminary data.</text>
</comment>
<dbReference type="EMBL" id="RXNU01000002">
    <property type="protein sequence ID" value="RTR39949.1"/>
    <property type="molecule type" value="Genomic_DNA"/>
</dbReference>
<dbReference type="Proteomes" id="UP000267448">
    <property type="component" value="Unassembled WGS sequence"/>
</dbReference>
<reference evidence="1 2" key="1">
    <citation type="submission" date="2018-12" db="EMBL/GenBank/DDBJ databases">
        <authorList>
            <person name="Yu L."/>
        </authorList>
    </citation>
    <scope>NUCLEOTIDE SEQUENCE [LARGE SCALE GENOMIC DNA]</scope>
    <source>
        <strain evidence="1 2">HAW-EB2</strain>
    </source>
</reference>